<dbReference type="PANTHER" id="PTHR11452">
    <property type="entry name" value="ALPHA-GALACTOSIDASE/ALPHA-N-ACETYLGALACTOSAMINIDASE"/>
    <property type="match status" value="1"/>
</dbReference>
<dbReference type="InterPro" id="IPR038637">
    <property type="entry name" value="NPCBM_sf"/>
</dbReference>
<dbReference type="CDD" id="cd14792">
    <property type="entry name" value="GH27"/>
    <property type="match status" value="1"/>
</dbReference>
<dbReference type="SUPFAM" id="SSF51011">
    <property type="entry name" value="Glycosyl hydrolase domain"/>
    <property type="match status" value="1"/>
</dbReference>
<evidence type="ECO:0000256" key="4">
    <source>
        <dbReference type="ARBA" id="ARBA00023295"/>
    </source>
</evidence>
<dbReference type="Pfam" id="PF10633">
    <property type="entry name" value="NPCBM_assoc"/>
    <property type="match status" value="1"/>
</dbReference>
<evidence type="ECO:0000256" key="2">
    <source>
        <dbReference type="ARBA" id="ARBA00022729"/>
    </source>
</evidence>
<gene>
    <name evidence="8" type="ORF">ACFFGN_12005</name>
</gene>
<dbReference type="InterPro" id="IPR017853">
    <property type="entry name" value="GH"/>
</dbReference>
<dbReference type="PROSITE" id="PS51257">
    <property type="entry name" value="PROKAR_LIPOPROTEIN"/>
    <property type="match status" value="1"/>
</dbReference>
<evidence type="ECO:0000313" key="9">
    <source>
        <dbReference type="Proteomes" id="UP001589890"/>
    </source>
</evidence>
<dbReference type="InterPro" id="IPR013780">
    <property type="entry name" value="Glyco_hydro_b"/>
</dbReference>
<comment type="caution">
    <text evidence="8">The sequence shown here is derived from an EMBL/GenBank/DDBJ whole genome shotgun (WGS) entry which is preliminary data.</text>
</comment>
<dbReference type="InterPro" id="IPR013783">
    <property type="entry name" value="Ig-like_fold"/>
</dbReference>
<evidence type="ECO:0000313" key="8">
    <source>
        <dbReference type="EMBL" id="MFC0624790.1"/>
    </source>
</evidence>
<dbReference type="Gene3D" id="2.60.40.10">
    <property type="entry name" value="Immunoglobulins"/>
    <property type="match status" value="1"/>
</dbReference>
<dbReference type="InterPro" id="IPR000111">
    <property type="entry name" value="Glyco_hydro_27/36_CS"/>
</dbReference>
<dbReference type="InterPro" id="IPR013785">
    <property type="entry name" value="Aldolase_TIM"/>
</dbReference>
<evidence type="ECO:0000256" key="3">
    <source>
        <dbReference type="ARBA" id="ARBA00022801"/>
    </source>
</evidence>
<feature type="signal peptide" evidence="6">
    <location>
        <begin position="1"/>
        <end position="29"/>
    </location>
</feature>
<feature type="chain" id="PRO_5047420183" description="Alpha-galactosidase" evidence="6">
    <location>
        <begin position="30"/>
        <end position="808"/>
    </location>
</feature>
<comment type="similarity">
    <text evidence="1 5">Belongs to the glycosyl hydrolase 27 family.</text>
</comment>
<dbReference type="Proteomes" id="UP001589890">
    <property type="component" value="Unassembled WGS sequence"/>
</dbReference>
<evidence type="ECO:0000256" key="1">
    <source>
        <dbReference type="ARBA" id="ARBA00009743"/>
    </source>
</evidence>
<dbReference type="RefSeq" id="WP_380046525.1">
    <property type="nucleotide sequence ID" value="NZ_JBHLTC010000014.1"/>
</dbReference>
<dbReference type="SUPFAM" id="SSF49785">
    <property type="entry name" value="Galactose-binding domain-like"/>
    <property type="match status" value="2"/>
</dbReference>
<protein>
    <recommendedName>
        <fullName evidence="5">Alpha-galactosidase</fullName>
        <ecNumber evidence="5">3.2.1.22</ecNumber>
    </recommendedName>
    <alternativeName>
        <fullName evidence="5">Melibiase</fullName>
    </alternativeName>
</protein>
<keyword evidence="2 6" id="KW-0732">Signal</keyword>
<dbReference type="InterPro" id="IPR018905">
    <property type="entry name" value="A-galactase_NEW3"/>
</dbReference>
<sequence length="808" mass="85285">MRRLLLTSLAAVTAIAACLPGLSPVPAVAVPEADPPLGNLAPTPPMGWNSWNRFECNINEQLIRETADALVSSGMAAAGYKYVNIDDCWMASQRDGAGRLAADPARFPSGIKVLADYVHAKGLKLGIYSSAGSHTCQGRPASLYHEEVDARTWAEWGVDLLKYDNCGQQDGIPAKERYKRMGDALAKAGRPILYSICEWGQNQPWLWGAEVGGHLWRTTGDITDTWASVMDLLDQQVGLEAYSGPNKWNDPDMLEVGNPGLTRGESRAHMSLWSLLNAPLIAGNDLRSMDSWTRSALTDPDVLAVNQDWSGRQGAKLRDDGLTEVWSKKMSDGSVAVVLLNRSPETAVISTTAAALGLSGTSYTVKDLWSNTTRSSAGTVRAHVPSHDAAMFRITPGAAAGVPPLVTVEPVSPTPYVDGARPVDVQVRVHNDGTEAVSDARVTLTTPEGWEATPGGSAAIPSIAAGQTGTATWKLSADRPDPATVVLNASASWTWGQQVHGATGSGRFTVVKTPPAGKSFLSDQTWLYADNGWGPIERDQSVGEQAAGDGRPLTIGGAVHAKGLGMHSPGSVGFYLGSQCSRFTVAAGIDDEVGNNGQARFEVWGDGRRLAQAEATGAGGAVPLDVAVTGVTTLELRVDPMGENLYDHSDWGNPEVTCVGTPPPAGESVLSDRPWLYAENAWGPLERNQSVGGQGRNDGRPMTVAGKVYPNGLGGHANGKVGYHLGGKCSRLNLAVGIDDEVGDLGQVRFEVWGDGRRLAQAEATGAGGAVPLDVAVTGVTTLELRLDTAGSPDYDHADWLNPQLTCA</sequence>
<organism evidence="8 9">
    <name type="scientific">Kribbella deserti</name>
    <dbReference type="NCBI Taxonomy" id="1926257"/>
    <lineage>
        <taxon>Bacteria</taxon>
        <taxon>Bacillati</taxon>
        <taxon>Actinomycetota</taxon>
        <taxon>Actinomycetes</taxon>
        <taxon>Propionibacteriales</taxon>
        <taxon>Kribbellaceae</taxon>
        <taxon>Kribbella</taxon>
    </lineage>
</organism>
<evidence type="ECO:0000256" key="5">
    <source>
        <dbReference type="RuleBase" id="RU361168"/>
    </source>
</evidence>
<evidence type="ECO:0000259" key="7">
    <source>
        <dbReference type="SMART" id="SM00776"/>
    </source>
</evidence>
<dbReference type="PANTHER" id="PTHR11452:SF75">
    <property type="entry name" value="ALPHA-GALACTOSIDASE MEL1"/>
    <property type="match status" value="1"/>
</dbReference>
<dbReference type="PRINTS" id="PR00740">
    <property type="entry name" value="GLHYDRLASE27"/>
</dbReference>
<keyword evidence="5" id="KW-1015">Disulfide bond</keyword>
<dbReference type="EC" id="3.2.1.22" evidence="5"/>
<dbReference type="InterPro" id="IPR041233">
    <property type="entry name" value="Melibiase_C"/>
</dbReference>
<name>A0ABV6QJT1_9ACTN</name>
<feature type="domain" description="Glycosyl hydrolase family 98 putative carbohydrate-binding module" evidence="7">
    <location>
        <begin position="515"/>
        <end position="658"/>
    </location>
</feature>
<dbReference type="Gene3D" id="3.20.20.70">
    <property type="entry name" value="Aldolase class I"/>
    <property type="match status" value="1"/>
</dbReference>
<evidence type="ECO:0000256" key="6">
    <source>
        <dbReference type="SAM" id="SignalP"/>
    </source>
</evidence>
<dbReference type="InterPro" id="IPR013222">
    <property type="entry name" value="Glyco_hyd_98_carb-bd"/>
</dbReference>
<dbReference type="InterPro" id="IPR002241">
    <property type="entry name" value="Glyco_hydro_27"/>
</dbReference>
<comment type="catalytic activity">
    <reaction evidence="5">
        <text>Hydrolysis of terminal, non-reducing alpha-D-galactose residues in alpha-D-galactosides, including galactose oligosaccharides, galactomannans and galactolipids.</text>
        <dbReference type="EC" id="3.2.1.22"/>
    </reaction>
</comment>
<dbReference type="Gene3D" id="2.60.40.1180">
    <property type="entry name" value="Golgi alpha-mannosidase II"/>
    <property type="match status" value="1"/>
</dbReference>
<accession>A0ABV6QJT1</accession>
<keyword evidence="3 5" id="KW-0378">Hydrolase</keyword>
<dbReference type="PROSITE" id="PS00512">
    <property type="entry name" value="ALPHA_GALACTOSIDASE"/>
    <property type="match status" value="1"/>
</dbReference>
<keyword evidence="4 5" id="KW-0326">Glycosidase</keyword>
<proteinExistence type="inferred from homology"/>
<dbReference type="Gene3D" id="2.60.120.1060">
    <property type="entry name" value="NPCBM/NEW2 domain"/>
    <property type="match status" value="2"/>
</dbReference>
<reference evidence="8 9" key="1">
    <citation type="submission" date="2024-09" db="EMBL/GenBank/DDBJ databases">
        <authorList>
            <person name="Sun Q."/>
            <person name="Mori K."/>
        </authorList>
    </citation>
    <scope>NUCLEOTIDE SEQUENCE [LARGE SCALE GENOMIC DNA]</scope>
    <source>
        <strain evidence="8 9">CGMCC 1.15906</strain>
    </source>
</reference>
<dbReference type="EMBL" id="JBHLTC010000014">
    <property type="protein sequence ID" value="MFC0624790.1"/>
    <property type="molecule type" value="Genomic_DNA"/>
</dbReference>
<dbReference type="SMART" id="SM00776">
    <property type="entry name" value="NPCBM"/>
    <property type="match status" value="2"/>
</dbReference>
<dbReference type="Pfam" id="PF17801">
    <property type="entry name" value="Melibiase_C"/>
    <property type="match status" value="1"/>
</dbReference>
<dbReference type="SUPFAM" id="SSF51445">
    <property type="entry name" value="(Trans)glycosidases"/>
    <property type="match status" value="1"/>
</dbReference>
<keyword evidence="9" id="KW-1185">Reference proteome</keyword>
<dbReference type="Pfam" id="PF16499">
    <property type="entry name" value="Melibiase_2"/>
    <property type="match status" value="1"/>
</dbReference>
<dbReference type="Pfam" id="PF08305">
    <property type="entry name" value="NPCBM"/>
    <property type="match status" value="2"/>
</dbReference>
<feature type="domain" description="Glycosyl hydrolase family 98 putative carbohydrate-binding module" evidence="7">
    <location>
        <begin position="664"/>
        <end position="807"/>
    </location>
</feature>
<dbReference type="InterPro" id="IPR008979">
    <property type="entry name" value="Galactose-bd-like_sf"/>
</dbReference>